<keyword evidence="2" id="KW-0378">Hydrolase</keyword>
<comment type="similarity">
    <text evidence="2">Belongs to the patatin family.</text>
</comment>
<evidence type="ECO:0000313" key="5">
    <source>
        <dbReference type="EMBL" id="GLC59050.1"/>
    </source>
</evidence>
<dbReference type="InterPro" id="IPR033562">
    <property type="entry name" value="PLPL"/>
</dbReference>
<protein>
    <recommendedName>
        <fullName evidence="2">Patatin</fullName>
        <ecNumber evidence="2">3.1.1.-</ecNumber>
    </recommendedName>
</protein>
<evidence type="ECO:0000256" key="1">
    <source>
        <dbReference type="ARBA" id="ARBA00023098"/>
    </source>
</evidence>
<dbReference type="SUPFAM" id="SSF52151">
    <property type="entry name" value="FabD/lysophospholipase-like"/>
    <property type="match status" value="1"/>
</dbReference>
<comment type="caution">
    <text evidence="5">The sequence shown here is derived from an EMBL/GenBank/DDBJ whole genome shotgun (WGS) entry which is preliminary data.</text>
</comment>
<proteinExistence type="inferred from homology"/>
<dbReference type="EMBL" id="BRXU01000026">
    <property type="protein sequence ID" value="GLC59050.1"/>
    <property type="molecule type" value="Genomic_DNA"/>
</dbReference>
<dbReference type="GO" id="GO:0055088">
    <property type="term" value="P:lipid homeostasis"/>
    <property type="evidence" value="ECO:0007669"/>
    <property type="project" value="TreeGrafter"/>
</dbReference>
<name>A0A9W6BWH8_9CHLO</name>
<dbReference type="InterPro" id="IPR002641">
    <property type="entry name" value="PNPLA_dom"/>
</dbReference>
<dbReference type="GO" id="GO:0016020">
    <property type="term" value="C:membrane"/>
    <property type="evidence" value="ECO:0007669"/>
    <property type="project" value="TreeGrafter"/>
</dbReference>
<feature type="region of interest" description="Disordered" evidence="3">
    <location>
        <begin position="397"/>
        <end position="433"/>
    </location>
</feature>
<sequence length="488" mass="50151">MARSACINSCKRAAANATQEPGFSISWPGCGIMVFWQLGVLKGLSRHVDTSLVPMLGSSSGALVTAMAACGVPPDHAAEEMQRLISHNSIRQRRLGLFGVLGDVTRTWLDNCLPSDAGALLSRRSTVLVTRLPLLTTAHITSFASKQDVLEVVMGSAHLPLLLDGNWYALCRQQPVIDGGFWWWWQRCDKSYRVAGGDAPPPSPAPRRSASDSASAAATDAAAAAAHSTPTPPALGAPLQGQIARLWPPPASPSLPSLPSPPPELGVSMSMGNIRDIDGDDDGGATARHCVSPRQAADCSPPRVMSHVGVDGAPGFSGADIGVGAAWGALHSSRGGAFGTPRGLGAVPRPSASTTPAAAAAAGTGAVHGVADLDHARVRRNLAFAAAAAAAAAAKSPLAEQPAHVHRSGDGGSGSGSGRGATHGGGGGGGASTAVLLVQPADDEVLLTGWRRYRSWRPDDMAAAWEMMRHGEAYGSGPLLRRLEQRAT</sequence>
<keyword evidence="6" id="KW-1185">Reference proteome</keyword>
<accession>A0A9W6BWH8</accession>
<feature type="compositionally biased region" description="Gly residues" evidence="3">
    <location>
        <begin position="410"/>
        <end position="431"/>
    </location>
</feature>
<comment type="domain">
    <text evidence="2">The nitrogen atoms of the two glycine residues in the GGXR motif define the oxyanion hole, and stabilize the oxyanion that forms during the nucleophilic attack by the catalytic serine during substrate cleavage.</text>
</comment>
<dbReference type="InterPro" id="IPR016035">
    <property type="entry name" value="Acyl_Trfase/lysoPLipase"/>
</dbReference>
<feature type="compositionally biased region" description="Low complexity" evidence="3">
    <location>
        <begin position="206"/>
        <end position="229"/>
    </location>
</feature>
<dbReference type="AlphaFoldDB" id="A0A9W6BWH8"/>
<dbReference type="GO" id="GO:0005811">
    <property type="term" value="C:lipid droplet"/>
    <property type="evidence" value="ECO:0007669"/>
    <property type="project" value="TreeGrafter"/>
</dbReference>
<dbReference type="GO" id="GO:0019433">
    <property type="term" value="P:triglyceride catabolic process"/>
    <property type="evidence" value="ECO:0007669"/>
    <property type="project" value="TreeGrafter"/>
</dbReference>
<dbReference type="Pfam" id="PF01734">
    <property type="entry name" value="Patatin"/>
    <property type="match status" value="1"/>
</dbReference>
<dbReference type="PANTHER" id="PTHR12406:SF45">
    <property type="entry name" value="PATATIN"/>
    <property type="match status" value="1"/>
</dbReference>
<dbReference type="EC" id="3.1.1.-" evidence="2"/>
<gene>
    <name evidence="5" type="primary">PLEST011484</name>
    <name evidence="5" type="ORF">PLESTB_001438000</name>
</gene>
<organism evidence="5 6">
    <name type="scientific">Pleodorina starrii</name>
    <dbReference type="NCBI Taxonomy" id="330485"/>
    <lineage>
        <taxon>Eukaryota</taxon>
        <taxon>Viridiplantae</taxon>
        <taxon>Chlorophyta</taxon>
        <taxon>core chlorophytes</taxon>
        <taxon>Chlorophyceae</taxon>
        <taxon>CS clade</taxon>
        <taxon>Chlamydomonadales</taxon>
        <taxon>Volvocaceae</taxon>
        <taxon>Pleodorina</taxon>
    </lineage>
</organism>
<evidence type="ECO:0000256" key="2">
    <source>
        <dbReference type="RuleBase" id="RU361262"/>
    </source>
</evidence>
<dbReference type="Proteomes" id="UP001165080">
    <property type="component" value="Unassembled WGS sequence"/>
</dbReference>
<evidence type="ECO:0000256" key="3">
    <source>
        <dbReference type="SAM" id="MobiDB-lite"/>
    </source>
</evidence>
<evidence type="ECO:0000259" key="4">
    <source>
        <dbReference type="Pfam" id="PF01734"/>
    </source>
</evidence>
<dbReference type="GO" id="GO:0005737">
    <property type="term" value="C:cytoplasm"/>
    <property type="evidence" value="ECO:0007669"/>
    <property type="project" value="TreeGrafter"/>
</dbReference>
<keyword evidence="1 2" id="KW-0443">Lipid metabolism</keyword>
<evidence type="ECO:0000313" key="6">
    <source>
        <dbReference type="Proteomes" id="UP001165080"/>
    </source>
</evidence>
<dbReference type="PANTHER" id="PTHR12406">
    <property type="entry name" value="CALCIUM-INDEPENDENT PHOSPHOLIPASE A2 IPLA2 -RELATED"/>
    <property type="match status" value="1"/>
</dbReference>
<comment type="function">
    <text evidence="2">Lipolytic acyl hydrolase (LAH).</text>
</comment>
<feature type="region of interest" description="Disordered" evidence="3">
    <location>
        <begin position="196"/>
        <end position="238"/>
    </location>
</feature>
<dbReference type="GO" id="GO:0004806">
    <property type="term" value="F:triacylglycerol lipase activity"/>
    <property type="evidence" value="ECO:0007669"/>
    <property type="project" value="TreeGrafter"/>
</dbReference>
<dbReference type="OrthoDB" id="197155at2759"/>
<reference evidence="5 6" key="1">
    <citation type="journal article" date="2023" name="Commun. Biol.">
        <title>Reorganization of the ancestral sex-determining regions during the evolution of trioecy in Pleodorina starrii.</title>
        <authorList>
            <person name="Takahashi K."/>
            <person name="Suzuki S."/>
            <person name="Kawai-Toyooka H."/>
            <person name="Yamamoto K."/>
            <person name="Hamaji T."/>
            <person name="Ootsuki R."/>
            <person name="Yamaguchi H."/>
            <person name="Kawachi M."/>
            <person name="Higashiyama T."/>
            <person name="Nozaki H."/>
        </authorList>
    </citation>
    <scope>NUCLEOTIDE SEQUENCE [LARGE SCALE GENOMIC DNA]</scope>
    <source>
        <strain evidence="5 6">NIES-4479</strain>
    </source>
</reference>
<keyword evidence="2" id="KW-0442">Lipid degradation</keyword>
<feature type="domain" description="PNPLA" evidence="4">
    <location>
        <begin position="29"/>
        <end position="181"/>
    </location>
</feature>